<dbReference type="Gene3D" id="2.60.110.10">
    <property type="entry name" value="Thaumatin"/>
    <property type="match status" value="1"/>
</dbReference>
<reference evidence="2 3" key="1">
    <citation type="submission" date="2020-01" db="EMBL/GenBank/DDBJ databases">
        <title>Genome sequence of Desulfovibrio aerotolerans DSM 16695(T).</title>
        <authorList>
            <person name="Karnachuk O."/>
            <person name="Avakyan M."/>
            <person name="Mardanov A."/>
            <person name="Kadnikov V."/>
            <person name="Ravin N."/>
        </authorList>
    </citation>
    <scope>NUCLEOTIDE SEQUENCE [LARGE SCALE GENOMIC DNA]</scope>
    <source>
        <strain evidence="2 3">DSM 16695</strain>
    </source>
</reference>
<sequence length="402" mass="42281">MSLHQLSLSGVKPFLSRTVMTQDSNYLVRYQYFEPTIVADQINVDLSYIDFVSIPMSLAAINAPHATNSPQTTTANGLILVNAAAASGTTALNNVLPSSSQILPNANFTRVVSPSLNATSAAMYHDWTNYLQTTLSNKQVTLKGSYVGTGPQPAWTNAQGYCQTAVPPITDPNVCSRYQAQSYDYIATFDSSGNVTMTPQSDSGNGTATCVPVSVQGPGIGNVGSITISFANLNTATGIYGNNPIFSYSYTLNGTPYSGTTTGITNDLFGRVVGDLMAGLSFGYPASTVTYNGTAIGSLASSQWWGGTLPDGTVITLANSPAGNNVAFGTAQPGQPNNYHTYAASFNALTSAYGFALQDRLNNNTIAFNTTTDANSYLMVTINPDSSSTVHPNMLLLLSGNN</sequence>
<dbReference type="Proteomes" id="UP000482487">
    <property type="component" value="Unassembled WGS sequence"/>
</dbReference>
<organism evidence="2 3">
    <name type="scientific">Solidesulfovibrio aerotolerans</name>
    <dbReference type="NCBI Taxonomy" id="295255"/>
    <lineage>
        <taxon>Bacteria</taxon>
        <taxon>Pseudomonadati</taxon>
        <taxon>Thermodesulfobacteriota</taxon>
        <taxon>Desulfovibrionia</taxon>
        <taxon>Desulfovibrionales</taxon>
        <taxon>Desulfovibrionaceae</taxon>
        <taxon>Solidesulfovibrio</taxon>
    </lineage>
</organism>
<dbReference type="RefSeq" id="WP_160963083.1">
    <property type="nucleotide sequence ID" value="NZ_WVUD01000042.1"/>
</dbReference>
<protein>
    <recommendedName>
        <fullName evidence="1">GH64 domain-containing protein</fullName>
    </recommendedName>
</protein>
<evidence type="ECO:0000313" key="3">
    <source>
        <dbReference type="Proteomes" id="UP000482487"/>
    </source>
</evidence>
<dbReference type="Pfam" id="PF16483">
    <property type="entry name" value="Glyco_hydro_64"/>
    <property type="match status" value="1"/>
</dbReference>
<proteinExistence type="predicted"/>
<evidence type="ECO:0000313" key="2">
    <source>
        <dbReference type="EMBL" id="MYL84763.1"/>
    </source>
</evidence>
<name>A0A7C9IWF4_9BACT</name>
<feature type="domain" description="GH64" evidence="1">
    <location>
        <begin position="20"/>
        <end position="132"/>
    </location>
</feature>
<keyword evidence="3" id="KW-1185">Reference proteome</keyword>
<dbReference type="AlphaFoldDB" id="A0A7C9IWF4"/>
<dbReference type="InterPro" id="IPR037176">
    <property type="entry name" value="Osmotin/thaumatin-like_sf"/>
</dbReference>
<dbReference type="OrthoDB" id="5503248at2"/>
<comment type="caution">
    <text evidence="2">The sequence shown here is derived from an EMBL/GenBank/DDBJ whole genome shotgun (WGS) entry which is preliminary data.</text>
</comment>
<evidence type="ECO:0000259" key="1">
    <source>
        <dbReference type="Pfam" id="PF16483"/>
    </source>
</evidence>
<dbReference type="EMBL" id="WVUD01000042">
    <property type="protein sequence ID" value="MYL84763.1"/>
    <property type="molecule type" value="Genomic_DNA"/>
</dbReference>
<dbReference type="InterPro" id="IPR032477">
    <property type="entry name" value="Glyco_hydro_64"/>
</dbReference>
<accession>A0A7C9IWF4</accession>
<gene>
    <name evidence="2" type="ORF">GTA51_16745</name>
</gene>